<name>A0ABN2N5B8_9MICO</name>
<accession>A0ABN2N5B8</accession>
<gene>
    <name evidence="2" type="ORF">GCM10009751_07580</name>
</gene>
<sequence>MSHEDATHGPAPLGSVDPEPLHRAVDELAAALHSYVRTAVGVRSEFGAAEADQDPRVHALEEKVGERNAALFDTLHGALGMHPDLTSSIWEPHSDTPDAEDRARERADSFYLSFLVVPGHLESSLDGALAELDAAGEAVAERLNAVGYDVLEWVSSRGAAAGFDDELAEDGPFGDDPRYDGGPDDADGGREGRDGAGRDDVVGSDDDNGRDDFREDER</sequence>
<organism evidence="2 3">
    <name type="scientific">Myceligenerans crystallogenes</name>
    <dbReference type="NCBI Taxonomy" id="316335"/>
    <lineage>
        <taxon>Bacteria</taxon>
        <taxon>Bacillati</taxon>
        <taxon>Actinomycetota</taxon>
        <taxon>Actinomycetes</taxon>
        <taxon>Micrococcales</taxon>
        <taxon>Promicromonosporaceae</taxon>
        <taxon>Myceligenerans</taxon>
    </lineage>
</organism>
<feature type="region of interest" description="Disordered" evidence="1">
    <location>
        <begin position="1"/>
        <end position="20"/>
    </location>
</feature>
<proteinExistence type="predicted"/>
<feature type="compositionally biased region" description="Acidic residues" evidence="1">
    <location>
        <begin position="164"/>
        <end position="173"/>
    </location>
</feature>
<feature type="compositionally biased region" description="Basic and acidic residues" evidence="1">
    <location>
        <begin position="175"/>
        <end position="201"/>
    </location>
</feature>
<dbReference type="EMBL" id="BAAANL010000001">
    <property type="protein sequence ID" value="GAA1853395.1"/>
    <property type="molecule type" value="Genomic_DNA"/>
</dbReference>
<dbReference type="RefSeq" id="WP_344099647.1">
    <property type="nucleotide sequence ID" value="NZ_BAAANL010000001.1"/>
</dbReference>
<comment type="caution">
    <text evidence="2">The sequence shown here is derived from an EMBL/GenBank/DDBJ whole genome shotgun (WGS) entry which is preliminary data.</text>
</comment>
<protein>
    <submittedName>
        <fullName evidence="2">Uncharacterized protein</fullName>
    </submittedName>
</protein>
<evidence type="ECO:0000256" key="1">
    <source>
        <dbReference type="SAM" id="MobiDB-lite"/>
    </source>
</evidence>
<evidence type="ECO:0000313" key="2">
    <source>
        <dbReference type="EMBL" id="GAA1853395.1"/>
    </source>
</evidence>
<keyword evidence="3" id="KW-1185">Reference proteome</keyword>
<reference evidence="2 3" key="1">
    <citation type="journal article" date="2019" name="Int. J. Syst. Evol. Microbiol.">
        <title>The Global Catalogue of Microorganisms (GCM) 10K type strain sequencing project: providing services to taxonomists for standard genome sequencing and annotation.</title>
        <authorList>
            <consortium name="The Broad Institute Genomics Platform"/>
            <consortium name="The Broad Institute Genome Sequencing Center for Infectious Disease"/>
            <person name="Wu L."/>
            <person name="Ma J."/>
        </authorList>
    </citation>
    <scope>NUCLEOTIDE SEQUENCE [LARGE SCALE GENOMIC DNA]</scope>
    <source>
        <strain evidence="2 3">JCM 14326</strain>
    </source>
</reference>
<feature type="region of interest" description="Disordered" evidence="1">
    <location>
        <begin position="164"/>
        <end position="218"/>
    </location>
</feature>
<evidence type="ECO:0000313" key="3">
    <source>
        <dbReference type="Proteomes" id="UP001501094"/>
    </source>
</evidence>
<dbReference type="Proteomes" id="UP001501094">
    <property type="component" value="Unassembled WGS sequence"/>
</dbReference>